<dbReference type="SUPFAM" id="SSF51120">
    <property type="entry name" value="beta-Roll"/>
    <property type="match status" value="7"/>
</dbReference>
<evidence type="ECO:0000256" key="2">
    <source>
        <dbReference type="ARBA" id="ARBA00004613"/>
    </source>
</evidence>
<evidence type="ECO:0008006" key="11">
    <source>
        <dbReference type="Google" id="ProtNLM"/>
    </source>
</evidence>
<comment type="subcellular location">
    <subcellularLocation>
        <location evidence="1">Membrane</location>
    </subcellularLocation>
    <subcellularLocation>
        <location evidence="2">Secreted</location>
    </subcellularLocation>
</comment>
<evidence type="ECO:0000256" key="1">
    <source>
        <dbReference type="ARBA" id="ARBA00004370"/>
    </source>
</evidence>
<dbReference type="PROSITE" id="PS00330">
    <property type="entry name" value="HEMOLYSIN_CALCIUM"/>
    <property type="match status" value="9"/>
</dbReference>
<feature type="region of interest" description="Disordered" evidence="8">
    <location>
        <begin position="38"/>
        <end position="60"/>
    </location>
</feature>
<keyword evidence="4" id="KW-0800">Toxin</keyword>
<feature type="compositionally biased region" description="Polar residues" evidence="8">
    <location>
        <begin position="1"/>
        <end position="10"/>
    </location>
</feature>
<dbReference type="GO" id="GO:0016020">
    <property type="term" value="C:membrane"/>
    <property type="evidence" value="ECO:0007669"/>
    <property type="project" value="UniProtKB-SubCell"/>
</dbReference>
<keyword evidence="7" id="KW-0472">Membrane</keyword>
<dbReference type="AlphaFoldDB" id="A0A0A0D433"/>
<dbReference type="Gene3D" id="2.150.10.10">
    <property type="entry name" value="Serralysin-like metalloprotease, C-terminal"/>
    <property type="match status" value="6"/>
</dbReference>
<dbReference type="GO" id="GO:0005509">
    <property type="term" value="F:calcium ion binding"/>
    <property type="evidence" value="ECO:0007669"/>
    <property type="project" value="InterPro"/>
</dbReference>
<evidence type="ECO:0000256" key="5">
    <source>
        <dbReference type="ARBA" id="ARBA00022737"/>
    </source>
</evidence>
<name>A0A0A0D433_9PROT</name>
<reference evidence="9 10" key="1">
    <citation type="submission" date="2014-01" db="EMBL/GenBank/DDBJ databases">
        <title>Genome sequence determination for a cystic fibrosis isolate, Inquilinus limosus.</title>
        <authorList>
            <person name="Pino M."/>
            <person name="Di Conza J."/>
            <person name="Gutkind G."/>
        </authorList>
    </citation>
    <scope>NUCLEOTIDE SEQUENCE [LARGE SCALE GENOMIC DNA]</scope>
    <source>
        <strain evidence="9 10">MP06</strain>
    </source>
</reference>
<accession>A0A0A0D433</accession>
<feature type="region of interest" description="Disordered" evidence="8">
    <location>
        <begin position="1"/>
        <end position="25"/>
    </location>
</feature>
<evidence type="ECO:0000256" key="3">
    <source>
        <dbReference type="ARBA" id="ARBA00022525"/>
    </source>
</evidence>
<dbReference type="InterPro" id="IPR050557">
    <property type="entry name" value="RTX_toxin/Mannuronan_C5-epim"/>
</dbReference>
<dbReference type="GO" id="GO:0005576">
    <property type="term" value="C:extracellular region"/>
    <property type="evidence" value="ECO:0007669"/>
    <property type="project" value="UniProtKB-SubCell"/>
</dbReference>
<protein>
    <recommendedName>
        <fullName evidence="11">Peptidase M10 serralysin C-terminal domain-containing protein</fullName>
    </recommendedName>
</protein>
<evidence type="ECO:0000256" key="8">
    <source>
        <dbReference type="SAM" id="MobiDB-lite"/>
    </source>
</evidence>
<gene>
    <name evidence="9" type="ORF">P409_24990</name>
</gene>
<keyword evidence="6" id="KW-0843">Virulence</keyword>
<keyword evidence="5" id="KW-0677">Repeat</keyword>
<keyword evidence="3" id="KW-0964">Secreted</keyword>
<dbReference type="RefSeq" id="WP_034844907.1">
    <property type="nucleotide sequence ID" value="NZ_JANX01000431.1"/>
</dbReference>
<dbReference type="InterPro" id="IPR011049">
    <property type="entry name" value="Serralysin-like_metalloprot_C"/>
</dbReference>
<evidence type="ECO:0000256" key="7">
    <source>
        <dbReference type="ARBA" id="ARBA00023136"/>
    </source>
</evidence>
<evidence type="ECO:0000313" key="10">
    <source>
        <dbReference type="Proteomes" id="UP000029995"/>
    </source>
</evidence>
<dbReference type="OrthoDB" id="7366341at2"/>
<dbReference type="PRINTS" id="PR01488">
    <property type="entry name" value="RTXTOXINA"/>
</dbReference>
<comment type="caution">
    <text evidence="9">The sequence shown here is derived from an EMBL/GenBank/DDBJ whole genome shotgun (WGS) entry which is preliminary data.</text>
</comment>
<dbReference type="InterPro" id="IPR018511">
    <property type="entry name" value="Hemolysin-typ_Ca-bd_CS"/>
</dbReference>
<dbReference type="InterPro" id="IPR003995">
    <property type="entry name" value="RTX_toxin_determinant-A"/>
</dbReference>
<dbReference type="EMBL" id="JANX01000431">
    <property type="protein sequence ID" value="KGM31817.1"/>
    <property type="molecule type" value="Genomic_DNA"/>
</dbReference>
<evidence type="ECO:0000313" key="9">
    <source>
        <dbReference type="EMBL" id="KGM31817.1"/>
    </source>
</evidence>
<dbReference type="GO" id="GO:0090729">
    <property type="term" value="F:toxin activity"/>
    <property type="evidence" value="ECO:0007669"/>
    <property type="project" value="UniProtKB-KW"/>
</dbReference>
<sequence>MATFTGTNGNDVLPPVGGNDSGADTMLGLGGNDTLLGGAGNDTLRGGTGSDSLQGQDGDDILDGGAGADTFLGGTGTDLVSYFASAAGVSVNLATNVHHGGDAEGDSFLDTIEIVHGSQFADTLLGSAGAETLRAQGGNDILRGLAGNDGLEGGAGADQLSGDEGDDTLIGGAGADRFVGGAGRDTLSYADAAAGIRVNLATGANGAGDALGDQFLDHIEVVLGSQFADTIIATASADELRGGGGNDTLQGGDGDDLLIGGAGADIFTGGNGTDTVSYTDSAQGVKIDRTAGTATGGTAQGDSFTQPIEVIIGSAFADVLAGSAGNDRFLGGAGNDTLSGAAGVDRLEGGDGDDTLRGGWGADSFIGGAGTDTVSYADNIVGVYVYMTSGIAGQGQAAGDKFLDHIERIVGSAFDDIMVGGAANDRFSGEDGNDTLRGADGNDSLSGGNGDDLLVGGAGADLFTGGAGFDTVSYADATIAATINASSSAGPDGDRYVDHIERFIGSAFADTFIGGAAATRFDGGDGNDTIRAGAGAETFTGGGGRDFITYSNSTAGVSINLETGVFTGGFAAGDTFLDHIEMVTGSNYADTLTGSDGAEQLSGGLGDDVIMGGLGADQILGSGDIDFASYADSAVGVNINLATNVATGGTAEGDTFLDRIEGIIGSAFDDVIVGKDWGPYLTDGGDILRGGDGNDALFANRGWSNRLEGDAGDDTLTGGAGGCSFVGGSGADRFVMDAAYETDPGSLSNGSTILDFSAAQGDKIDIGALTGTILFIGTAAFTGVAGQVRYEYVAANDHTRVSVDGDGDGVADLDDWGIVLTGNVTLTADDFVL</sequence>
<organism evidence="9 10">
    <name type="scientific">Inquilinus limosus MP06</name>
    <dbReference type="NCBI Taxonomy" id="1398085"/>
    <lineage>
        <taxon>Bacteria</taxon>
        <taxon>Pseudomonadati</taxon>
        <taxon>Pseudomonadota</taxon>
        <taxon>Alphaproteobacteria</taxon>
        <taxon>Rhodospirillales</taxon>
        <taxon>Rhodospirillaceae</taxon>
        <taxon>Inquilinus</taxon>
    </lineage>
</organism>
<dbReference type="Proteomes" id="UP000029995">
    <property type="component" value="Unassembled WGS sequence"/>
</dbReference>
<proteinExistence type="predicted"/>
<dbReference type="InterPro" id="IPR001343">
    <property type="entry name" value="Hemolysn_Ca-bd"/>
</dbReference>
<dbReference type="Pfam" id="PF00353">
    <property type="entry name" value="HemolysinCabind"/>
    <property type="match status" value="12"/>
</dbReference>
<evidence type="ECO:0000256" key="4">
    <source>
        <dbReference type="ARBA" id="ARBA00022656"/>
    </source>
</evidence>
<dbReference type="PANTHER" id="PTHR38340">
    <property type="entry name" value="S-LAYER PROTEIN"/>
    <property type="match status" value="1"/>
</dbReference>
<dbReference type="PANTHER" id="PTHR38340:SF1">
    <property type="entry name" value="S-LAYER PROTEIN"/>
    <property type="match status" value="1"/>
</dbReference>
<dbReference type="PRINTS" id="PR00313">
    <property type="entry name" value="CABNDNGRPT"/>
</dbReference>
<evidence type="ECO:0000256" key="6">
    <source>
        <dbReference type="ARBA" id="ARBA00023026"/>
    </source>
</evidence>